<sequence length="171" mass="18893">MPGLSLIEEFLNTVDERSFRRHGQIHAGGDQLTSPDALARWLAAHDLADAGTALDQDDLAGTLALRTALRQSLLGEADPATAFADHPLQLVPDGAGGMRVAARSGRRWLDVLVETVAEAACRGDWKRIKLCAAPDCRWAFHDTSRNARGRWCNMNACGNRHKTRAYRERRH</sequence>
<dbReference type="InterPro" id="IPR023286">
    <property type="entry name" value="ABATE_dom_sf"/>
</dbReference>
<comment type="caution">
    <text evidence="2">The sequence shown here is derived from an EMBL/GenBank/DDBJ whole genome shotgun (WGS) entry which is preliminary data.</text>
</comment>
<accession>A0ABN1N705</accession>
<evidence type="ECO:0000259" key="1">
    <source>
        <dbReference type="Pfam" id="PF11706"/>
    </source>
</evidence>
<protein>
    <submittedName>
        <fullName evidence="2">CGNR zinc finger domain-containing protein</fullName>
    </submittedName>
</protein>
<dbReference type="Pfam" id="PF11706">
    <property type="entry name" value="zf-CGNR"/>
    <property type="match status" value="1"/>
</dbReference>
<reference evidence="2 3" key="1">
    <citation type="journal article" date="2019" name="Int. J. Syst. Evol. Microbiol.">
        <title>The Global Catalogue of Microorganisms (GCM) 10K type strain sequencing project: providing services to taxonomists for standard genome sequencing and annotation.</title>
        <authorList>
            <consortium name="The Broad Institute Genomics Platform"/>
            <consortium name="The Broad Institute Genome Sequencing Center for Infectious Disease"/>
            <person name="Wu L."/>
            <person name="Ma J."/>
        </authorList>
    </citation>
    <scope>NUCLEOTIDE SEQUENCE [LARGE SCALE GENOMIC DNA]</scope>
    <source>
        <strain evidence="2 3">JCM 11117</strain>
    </source>
</reference>
<dbReference type="Proteomes" id="UP001499967">
    <property type="component" value="Unassembled WGS sequence"/>
</dbReference>
<feature type="domain" description="Zinc finger CGNR" evidence="1">
    <location>
        <begin position="127"/>
        <end position="170"/>
    </location>
</feature>
<organism evidence="2 3">
    <name type="scientific">Pseudonocardia zijingensis</name>
    <dbReference type="NCBI Taxonomy" id="153376"/>
    <lineage>
        <taxon>Bacteria</taxon>
        <taxon>Bacillati</taxon>
        <taxon>Actinomycetota</taxon>
        <taxon>Actinomycetes</taxon>
        <taxon>Pseudonocardiales</taxon>
        <taxon>Pseudonocardiaceae</taxon>
        <taxon>Pseudonocardia</taxon>
    </lineage>
</organism>
<keyword evidence="3" id="KW-1185">Reference proteome</keyword>
<proteinExistence type="predicted"/>
<evidence type="ECO:0000313" key="3">
    <source>
        <dbReference type="Proteomes" id="UP001499967"/>
    </source>
</evidence>
<dbReference type="InterPro" id="IPR021005">
    <property type="entry name" value="Znf_CGNR"/>
</dbReference>
<dbReference type="SUPFAM" id="SSF160904">
    <property type="entry name" value="Jann2411-like"/>
    <property type="match status" value="1"/>
</dbReference>
<dbReference type="InterPro" id="IPR010852">
    <property type="entry name" value="ABATE"/>
</dbReference>
<dbReference type="Pfam" id="PF07336">
    <property type="entry name" value="ABATE"/>
    <property type="match status" value="1"/>
</dbReference>
<dbReference type="PANTHER" id="PTHR35525">
    <property type="entry name" value="BLL6575 PROTEIN"/>
    <property type="match status" value="1"/>
</dbReference>
<gene>
    <name evidence="2" type="ORF">GCM10009559_52720</name>
</gene>
<name>A0ABN1N705_9PSEU</name>
<dbReference type="RefSeq" id="WP_343944269.1">
    <property type="nucleotide sequence ID" value="NZ_BAAAHP010000163.1"/>
</dbReference>
<evidence type="ECO:0000313" key="2">
    <source>
        <dbReference type="EMBL" id="GAA0895779.1"/>
    </source>
</evidence>
<dbReference type="EMBL" id="BAAAHP010000163">
    <property type="protein sequence ID" value="GAA0895779.1"/>
    <property type="molecule type" value="Genomic_DNA"/>
</dbReference>
<dbReference type="PANTHER" id="PTHR35525:SF3">
    <property type="entry name" value="BLL6575 PROTEIN"/>
    <property type="match status" value="1"/>
</dbReference>
<dbReference type="Gene3D" id="1.10.3300.10">
    <property type="entry name" value="Jann2411-like domain"/>
    <property type="match status" value="1"/>
</dbReference>